<dbReference type="Proteomes" id="UP001627154">
    <property type="component" value="Unassembled WGS sequence"/>
</dbReference>
<evidence type="ECO:0000313" key="1">
    <source>
        <dbReference type="EMBL" id="KAL3384544.1"/>
    </source>
</evidence>
<comment type="caution">
    <text evidence="1">The sequence shown here is derived from an EMBL/GenBank/DDBJ whole genome shotgun (WGS) entry which is preliminary data.</text>
</comment>
<sequence>MQRASCAEDHTRYIPARARKTRESIAVARIVRARERVEKTHCDAKRTSLAFFFLRFDSAISKPHLA</sequence>
<protein>
    <submittedName>
        <fullName evidence="1">Uncharacterized protein</fullName>
    </submittedName>
</protein>
<keyword evidence="2" id="KW-1185">Reference proteome</keyword>
<dbReference type="EMBL" id="JBJJXI010000170">
    <property type="protein sequence ID" value="KAL3384544.1"/>
    <property type="molecule type" value="Genomic_DNA"/>
</dbReference>
<dbReference type="AlphaFoldDB" id="A0ABD2VV05"/>
<name>A0ABD2VV05_9HYME</name>
<accession>A0ABD2VV05</accession>
<organism evidence="1 2">
    <name type="scientific">Trichogramma kaykai</name>
    <dbReference type="NCBI Taxonomy" id="54128"/>
    <lineage>
        <taxon>Eukaryota</taxon>
        <taxon>Metazoa</taxon>
        <taxon>Ecdysozoa</taxon>
        <taxon>Arthropoda</taxon>
        <taxon>Hexapoda</taxon>
        <taxon>Insecta</taxon>
        <taxon>Pterygota</taxon>
        <taxon>Neoptera</taxon>
        <taxon>Endopterygota</taxon>
        <taxon>Hymenoptera</taxon>
        <taxon>Apocrita</taxon>
        <taxon>Proctotrupomorpha</taxon>
        <taxon>Chalcidoidea</taxon>
        <taxon>Trichogrammatidae</taxon>
        <taxon>Trichogramma</taxon>
    </lineage>
</organism>
<reference evidence="1 2" key="1">
    <citation type="journal article" date="2024" name="bioRxiv">
        <title>A reference genome for Trichogramma kaykai: A tiny desert-dwelling parasitoid wasp with competing sex-ratio distorters.</title>
        <authorList>
            <person name="Culotta J."/>
            <person name="Lindsey A.R."/>
        </authorList>
    </citation>
    <scope>NUCLEOTIDE SEQUENCE [LARGE SCALE GENOMIC DNA]</scope>
    <source>
        <strain evidence="1 2">KSX58</strain>
    </source>
</reference>
<proteinExistence type="predicted"/>
<gene>
    <name evidence="1" type="ORF">TKK_019643</name>
</gene>
<evidence type="ECO:0000313" key="2">
    <source>
        <dbReference type="Proteomes" id="UP001627154"/>
    </source>
</evidence>